<name>A0ABU8LL59_9MICO</name>
<dbReference type="PANTHER" id="PTHR21310">
    <property type="entry name" value="AMINOGLYCOSIDE PHOSPHOTRANSFERASE-RELATED-RELATED"/>
    <property type="match status" value="1"/>
</dbReference>
<evidence type="ECO:0000259" key="1">
    <source>
        <dbReference type="Pfam" id="PF01636"/>
    </source>
</evidence>
<evidence type="ECO:0000313" key="3">
    <source>
        <dbReference type="Proteomes" id="UP001366085"/>
    </source>
</evidence>
<reference evidence="2 3" key="1">
    <citation type="submission" date="2024-02" db="EMBL/GenBank/DDBJ databases">
        <authorList>
            <person name="Saticioglu I.B."/>
        </authorList>
    </citation>
    <scope>NUCLEOTIDE SEQUENCE [LARGE SCALE GENOMIC DNA]</scope>
    <source>
        <strain evidence="2 3">Mu-43</strain>
    </source>
</reference>
<organism evidence="2 3">
    <name type="scientific">Microbacterium istanbulense</name>
    <dbReference type="NCBI Taxonomy" id="3122049"/>
    <lineage>
        <taxon>Bacteria</taxon>
        <taxon>Bacillati</taxon>
        <taxon>Actinomycetota</taxon>
        <taxon>Actinomycetes</taxon>
        <taxon>Micrococcales</taxon>
        <taxon>Microbacteriaceae</taxon>
        <taxon>Microbacterium</taxon>
    </lineage>
</organism>
<dbReference type="Proteomes" id="UP001366085">
    <property type="component" value="Unassembled WGS sequence"/>
</dbReference>
<evidence type="ECO:0000313" key="2">
    <source>
        <dbReference type="EMBL" id="MEJ1091047.1"/>
    </source>
</evidence>
<dbReference type="Gene3D" id="3.90.1200.10">
    <property type="match status" value="1"/>
</dbReference>
<gene>
    <name evidence="2" type="ORF">WDU93_05010</name>
</gene>
<dbReference type="PANTHER" id="PTHR21310:SF42">
    <property type="entry name" value="BIFUNCTIONAL AAC_APH"/>
    <property type="match status" value="1"/>
</dbReference>
<protein>
    <submittedName>
        <fullName evidence="2">Phosphotransferase</fullName>
    </submittedName>
</protein>
<dbReference type="SUPFAM" id="SSF56112">
    <property type="entry name" value="Protein kinase-like (PK-like)"/>
    <property type="match status" value="1"/>
</dbReference>
<dbReference type="EMBL" id="JBBDGN010000003">
    <property type="protein sequence ID" value="MEJ1091047.1"/>
    <property type="molecule type" value="Genomic_DNA"/>
</dbReference>
<dbReference type="InterPro" id="IPR011009">
    <property type="entry name" value="Kinase-like_dom_sf"/>
</dbReference>
<dbReference type="InterPro" id="IPR002575">
    <property type="entry name" value="Aminoglycoside_PTrfase"/>
</dbReference>
<feature type="domain" description="Aminoglycoside phosphotransferase" evidence="1">
    <location>
        <begin position="35"/>
        <end position="245"/>
    </location>
</feature>
<dbReference type="RefSeq" id="WP_337318210.1">
    <property type="nucleotide sequence ID" value="NZ_JBBDGN010000003.1"/>
</dbReference>
<comment type="caution">
    <text evidence="2">The sequence shown here is derived from an EMBL/GenBank/DDBJ whole genome shotgun (WGS) entry which is preliminary data.</text>
</comment>
<sequence length="301" mass="32128">MHDGQLEIDAPLARMLIAARFPEWADAAVLPVTGAGTVNRIFRVGETAAARFPLLPESVEVLQAEAEALSAFAERSPVAAPRPLGIGQPDVRYPSAWAVQTWVAGDVADPVSLQASDRFADDLAALIRALRAMPTGGRGFDGRGRGGVLADHDDWVAHCIAQSSGLVDTTRVAALWRMLREIAPAAELAMSHRDLTPPNLLVADGRLVGVLDGGAFGPADPALDLVAAWHLLDADRRNRLRRGLGMSTAEWLLGAGWALQQAMGLIWYYPATNPPMAQLGRTTMARLLDDEELSGLAHSVS</sequence>
<proteinExistence type="predicted"/>
<accession>A0ABU8LL59</accession>
<dbReference type="Pfam" id="PF01636">
    <property type="entry name" value="APH"/>
    <property type="match status" value="1"/>
</dbReference>
<dbReference type="Gene3D" id="3.30.200.20">
    <property type="entry name" value="Phosphorylase Kinase, domain 1"/>
    <property type="match status" value="1"/>
</dbReference>
<dbReference type="InterPro" id="IPR051678">
    <property type="entry name" value="AGP_Transferase"/>
</dbReference>
<keyword evidence="3" id="KW-1185">Reference proteome</keyword>